<dbReference type="InterPro" id="IPR036390">
    <property type="entry name" value="WH_DNA-bd_sf"/>
</dbReference>
<dbReference type="AlphaFoldDB" id="A0A6N9PX91"/>
<dbReference type="Pfam" id="PF08279">
    <property type="entry name" value="HTH_11"/>
    <property type="match status" value="1"/>
</dbReference>
<dbReference type="PANTHER" id="PTHR34580:SF9">
    <property type="entry name" value="SLL5097 PROTEIN"/>
    <property type="match status" value="1"/>
</dbReference>
<name>A0A6N9PX91_9BACL</name>
<dbReference type="InterPro" id="IPR001034">
    <property type="entry name" value="DeoR_HTH"/>
</dbReference>
<evidence type="ECO:0000256" key="1">
    <source>
        <dbReference type="ARBA" id="ARBA00023015"/>
    </source>
</evidence>
<dbReference type="Proteomes" id="UP000448943">
    <property type="component" value="Unassembled WGS sequence"/>
</dbReference>
<dbReference type="InterPro" id="IPR036388">
    <property type="entry name" value="WH-like_DNA-bd_sf"/>
</dbReference>
<feature type="domain" description="HTH deoR-type" evidence="3">
    <location>
        <begin position="3"/>
        <end position="58"/>
    </location>
</feature>
<keyword evidence="5" id="KW-1185">Reference proteome</keyword>
<dbReference type="PROSITE" id="PS51000">
    <property type="entry name" value="HTH_DEOR_2"/>
    <property type="match status" value="1"/>
</dbReference>
<reference evidence="4 5" key="1">
    <citation type="submission" date="2019-01" db="EMBL/GenBank/DDBJ databases">
        <title>Chengkuizengella sp. nov., isolated from deep-sea sediment of East Pacific Ocean.</title>
        <authorList>
            <person name="Yang J."/>
            <person name="Lai Q."/>
            <person name="Shao Z."/>
        </authorList>
    </citation>
    <scope>NUCLEOTIDE SEQUENCE [LARGE SCALE GENOMIC DNA]</scope>
    <source>
        <strain evidence="4 5">YPA3-1-1</strain>
    </source>
</reference>
<dbReference type="PIRSF" id="PIRSF016838">
    <property type="entry name" value="PafC"/>
    <property type="match status" value="1"/>
</dbReference>
<organism evidence="4 5">
    <name type="scientific">Chengkuizengella marina</name>
    <dbReference type="NCBI Taxonomy" id="2507566"/>
    <lineage>
        <taxon>Bacteria</taxon>
        <taxon>Bacillati</taxon>
        <taxon>Bacillota</taxon>
        <taxon>Bacilli</taxon>
        <taxon>Bacillales</taxon>
        <taxon>Paenibacillaceae</taxon>
        <taxon>Chengkuizengella</taxon>
    </lineage>
</organism>
<dbReference type="Pfam" id="PF25583">
    <property type="entry name" value="WCX"/>
    <property type="match status" value="1"/>
</dbReference>
<evidence type="ECO:0000313" key="4">
    <source>
        <dbReference type="EMBL" id="NBI27526.1"/>
    </source>
</evidence>
<dbReference type="InterPro" id="IPR013196">
    <property type="entry name" value="HTH_11"/>
</dbReference>
<dbReference type="RefSeq" id="WP_160643567.1">
    <property type="nucleotide sequence ID" value="NZ_SIJB01000004.1"/>
</dbReference>
<keyword evidence="1" id="KW-0805">Transcription regulation</keyword>
<comment type="caution">
    <text evidence="4">The sequence shown here is derived from an EMBL/GenBank/DDBJ whole genome shotgun (WGS) entry which is preliminary data.</text>
</comment>
<dbReference type="InterPro" id="IPR028349">
    <property type="entry name" value="PafC-like"/>
</dbReference>
<protein>
    <submittedName>
        <fullName evidence="4">YafY family transcriptional regulator</fullName>
    </submittedName>
</protein>
<dbReference type="PANTHER" id="PTHR34580">
    <property type="match status" value="1"/>
</dbReference>
<proteinExistence type="predicted"/>
<dbReference type="Pfam" id="PF13280">
    <property type="entry name" value="WYL"/>
    <property type="match status" value="1"/>
</dbReference>
<accession>A0A6N9PX91</accession>
<evidence type="ECO:0000259" key="3">
    <source>
        <dbReference type="PROSITE" id="PS51000"/>
    </source>
</evidence>
<evidence type="ECO:0000256" key="2">
    <source>
        <dbReference type="ARBA" id="ARBA00023163"/>
    </source>
</evidence>
<dbReference type="EMBL" id="SIJB01000004">
    <property type="protein sequence ID" value="NBI27526.1"/>
    <property type="molecule type" value="Genomic_DNA"/>
</dbReference>
<dbReference type="InterPro" id="IPR057727">
    <property type="entry name" value="WCX_dom"/>
</dbReference>
<dbReference type="SUPFAM" id="SSF46785">
    <property type="entry name" value="Winged helix' DNA-binding domain"/>
    <property type="match status" value="1"/>
</dbReference>
<dbReference type="OrthoDB" id="9815009at2"/>
<evidence type="ECO:0000313" key="5">
    <source>
        <dbReference type="Proteomes" id="UP000448943"/>
    </source>
</evidence>
<dbReference type="Gene3D" id="1.10.10.10">
    <property type="entry name" value="Winged helix-like DNA-binding domain superfamily/Winged helix DNA-binding domain"/>
    <property type="match status" value="1"/>
</dbReference>
<dbReference type="SMART" id="SM00420">
    <property type="entry name" value="HTH_DEOR"/>
    <property type="match status" value="1"/>
</dbReference>
<dbReference type="InterPro" id="IPR051534">
    <property type="entry name" value="CBASS_pafABC_assoc_protein"/>
</dbReference>
<keyword evidence="2" id="KW-0804">Transcription</keyword>
<sequence>MNKSKRLVELIMYINDKRQFTAKQLAEEFNVSLRTIQRDLLDLQELGVPLYSEVGAAGGYTILKERMLPPITFTEKEAIAMFFAYQSLQFYKDLPFESDSVSALNKFYHHLAKDIKTRIDSMKNRMVFWTPTRQQSTPYLQSLLEAATQQKVITITYDSLNETSSRKIQPIGVYSQNGFWYCPAYCFKRLEVRLFRADRILTLEETEEQNSVDLSSFDVIKWYHHDNNKDSTSLVHLKVRFTKEGFRRCQMDTYLDKHLQKFNDGGGELNMDMDKNDIVYFADYFFSMGRHAHVLQPQKMVENIKEKLEDLRKMYIIN</sequence>
<dbReference type="InterPro" id="IPR026881">
    <property type="entry name" value="WYL_dom"/>
</dbReference>
<dbReference type="GO" id="GO:0003700">
    <property type="term" value="F:DNA-binding transcription factor activity"/>
    <property type="evidence" value="ECO:0007669"/>
    <property type="project" value="InterPro"/>
</dbReference>
<dbReference type="PROSITE" id="PS52050">
    <property type="entry name" value="WYL"/>
    <property type="match status" value="1"/>
</dbReference>
<gene>
    <name evidence="4" type="ORF">ERL59_00905</name>
</gene>